<dbReference type="OrthoDB" id="5470480at2"/>
<accession>A0A1I4TS76</accession>
<dbReference type="GO" id="GO:0016836">
    <property type="term" value="F:hydro-lyase activity"/>
    <property type="evidence" value="ECO:0007669"/>
    <property type="project" value="InterPro"/>
</dbReference>
<organism evidence="2 3">
    <name type="scientific">Thermodesulforhabdus norvegica</name>
    <dbReference type="NCBI Taxonomy" id="39841"/>
    <lineage>
        <taxon>Bacteria</taxon>
        <taxon>Pseudomonadati</taxon>
        <taxon>Thermodesulfobacteriota</taxon>
        <taxon>Syntrophobacteria</taxon>
        <taxon>Syntrophobacterales</taxon>
        <taxon>Thermodesulforhabdaceae</taxon>
        <taxon>Thermodesulforhabdus</taxon>
    </lineage>
</organism>
<evidence type="ECO:0000313" key="2">
    <source>
        <dbReference type="EMBL" id="SFM79521.1"/>
    </source>
</evidence>
<gene>
    <name evidence="2" type="ORF">SAMN05660836_01488</name>
</gene>
<evidence type="ECO:0000313" key="3">
    <source>
        <dbReference type="Proteomes" id="UP000199611"/>
    </source>
</evidence>
<dbReference type="InterPro" id="IPR000631">
    <property type="entry name" value="CARKD"/>
</dbReference>
<proteinExistence type="predicted"/>
<dbReference type="InterPro" id="IPR029056">
    <property type="entry name" value="Ribokinase-like"/>
</dbReference>
<dbReference type="Pfam" id="PF01256">
    <property type="entry name" value="Carb_kinase"/>
    <property type="match status" value="1"/>
</dbReference>
<dbReference type="RefSeq" id="WP_093394677.1">
    <property type="nucleotide sequence ID" value="NZ_FOUU01000004.1"/>
</dbReference>
<name>A0A1I4TS76_9BACT</name>
<sequence length="299" mass="31548">MLAIVGTVPDESLGITEGRVSLSSGILKIDAVEVEVCRGTPALMAAACVVSEVLGLPKPYALIAGDIGSGSGSRKLYRHLTSALPSLSPGVVVFHYLLPDVDWHTRIAFAIEEIAPRPVLIADAGYMYAAKMSGQASIYDLFTPDAGELAFLADEDAPHPSYTRGFLLQSHLDVPELIYRAYSKGNAAKFLMVKGQPDYIVSNGEIIHKVESPCVEVMEAIGGTGDTLTGIAGALIFAGIHLPTACLLAAKINRLAGFHANLTPASQIRELISAIPASTEALIKELQKNSPTLSAGKKN</sequence>
<evidence type="ECO:0000259" key="1">
    <source>
        <dbReference type="Pfam" id="PF01256"/>
    </source>
</evidence>
<protein>
    <submittedName>
        <fullName evidence="2">NAD(P)H-hydrate repair enzyme Nnr, NAD(P)H-hydrate dehydratase domain</fullName>
    </submittedName>
</protein>
<dbReference type="EMBL" id="FOUU01000004">
    <property type="protein sequence ID" value="SFM79521.1"/>
    <property type="molecule type" value="Genomic_DNA"/>
</dbReference>
<dbReference type="Gene3D" id="3.40.1190.20">
    <property type="match status" value="1"/>
</dbReference>
<dbReference type="Proteomes" id="UP000199611">
    <property type="component" value="Unassembled WGS sequence"/>
</dbReference>
<feature type="domain" description="YjeF C-terminal" evidence="1">
    <location>
        <begin position="110"/>
        <end position="261"/>
    </location>
</feature>
<dbReference type="AlphaFoldDB" id="A0A1I4TS76"/>
<keyword evidence="3" id="KW-1185">Reference proteome</keyword>
<reference evidence="2 3" key="1">
    <citation type="submission" date="2016-10" db="EMBL/GenBank/DDBJ databases">
        <authorList>
            <person name="de Groot N.N."/>
        </authorList>
    </citation>
    <scope>NUCLEOTIDE SEQUENCE [LARGE SCALE GENOMIC DNA]</scope>
    <source>
        <strain evidence="2 3">DSM 9990</strain>
    </source>
</reference>
<dbReference type="STRING" id="39841.SAMN05660836_01488"/>
<dbReference type="SUPFAM" id="SSF53613">
    <property type="entry name" value="Ribokinase-like"/>
    <property type="match status" value="1"/>
</dbReference>